<dbReference type="Proteomes" id="UP000596660">
    <property type="component" value="Unplaced"/>
</dbReference>
<feature type="domain" description="Disease resistance protein At4g27190-like leucine-rich repeats" evidence="7">
    <location>
        <begin position="737"/>
        <end position="866"/>
    </location>
</feature>
<evidence type="ECO:0000256" key="3">
    <source>
        <dbReference type="ARBA" id="ARBA00022821"/>
    </source>
</evidence>
<dbReference type="GO" id="GO:0043531">
    <property type="term" value="F:ADP binding"/>
    <property type="evidence" value="ECO:0007669"/>
    <property type="project" value="InterPro"/>
</dbReference>
<dbReference type="Gene3D" id="3.40.50.300">
    <property type="entry name" value="P-loop containing nucleotide triphosphate hydrolases"/>
    <property type="match status" value="1"/>
</dbReference>
<dbReference type="OMA" id="FKEWWES"/>
<dbReference type="SUPFAM" id="SSF52058">
    <property type="entry name" value="L domain-like"/>
    <property type="match status" value="1"/>
</dbReference>
<keyword evidence="2" id="KW-0677">Repeat</keyword>
<dbReference type="InterPro" id="IPR027417">
    <property type="entry name" value="P-loop_NTPase"/>
</dbReference>
<dbReference type="Pfam" id="PF00931">
    <property type="entry name" value="NB-ARC"/>
    <property type="match status" value="1"/>
</dbReference>
<evidence type="ECO:0000259" key="7">
    <source>
        <dbReference type="Pfam" id="PF23247"/>
    </source>
</evidence>
<keyword evidence="3" id="KW-0611">Plant defense</keyword>
<dbReference type="SUPFAM" id="SSF52540">
    <property type="entry name" value="P-loop containing nucleoside triphosphate hydrolases"/>
    <property type="match status" value="1"/>
</dbReference>
<dbReference type="PANTHER" id="PTHR33463:SF187">
    <property type="entry name" value="AND NB-ARC DOMAIN DISEASE RESISTANCE PROTEIN, PUTATIVE-RELATED"/>
    <property type="match status" value="1"/>
</dbReference>
<dbReference type="GO" id="GO:0005524">
    <property type="term" value="F:ATP binding"/>
    <property type="evidence" value="ECO:0007669"/>
    <property type="project" value="UniProtKB-KW"/>
</dbReference>
<evidence type="ECO:0000256" key="2">
    <source>
        <dbReference type="ARBA" id="ARBA00022737"/>
    </source>
</evidence>
<evidence type="ECO:0000256" key="1">
    <source>
        <dbReference type="ARBA" id="ARBA00008894"/>
    </source>
</evidence>
<evidence type="ECO:0000259" key="6">
    <source>
        <dbReference type="Pfam" id="PF00931"/>
    </source>
</evidence>
<name>A0A803MUF3_CHEQI</name>
<keyword evidence="5" id="KW-0175">Coiled coil</keyword>
<evidence type="ECO:0000256" key="5">
    <source>
        <dbReference type="SAM" id="Coils"/>
    </source>
</evidence>
<reference evidence="9" key="1">
    <citation type="journal article" date="2017" name="Nature">
        <title>The genome of Chenopodium quinoa.</title>
        <authorList>
            <person name="Jarvis D.E."/>
            <person name="Ho Y.S."/>
            <person name="Lightfoot D.J."/>
            <person name="Schmoeckel S.M."/>
            <person name="Li B."/>
            <person name="Borm T.J.A."/>
            <person name="Ohyanagi H."/>
            <person name="Mineta K."/>
            <person name="Michell C.T."/>
            <person name="Saber N."/>
            <person name="Kharbatia N.M."/>
            <person name="Rupper R.R."/>
            <person name="Sharp A.R."/>
            <person name="Dally N."/>
            <person name="Boughton B.A."/>
            <person name="Woo Y.H."/>
            <person name="Gao G."/>
            <person name="Schijlen E.G.W.M."/>
            <person name="Guo X."/>
            <person name="Momin A.A."/>
            <person name="Negrao S."/>
            <person name="Al-Babili S."/>
            <person name="Gehring C."/>
            <person name="Roessner U."/>
            <person name="Jung C."/>
            <person name="Murphy K."/>
            <person name="Arold S.T."/>
            <person name="Gojobori T."/>
            <person name="van der Linden C.G."/>
            <person name="van Loo E.N."/>
            <person name="Jellen E.N."/>
            <person name="Maughan P.J."/>
            <person name="Tester M."/>
        </authorList>
    </citation>
    <scope>NUCLEOTIDE SEQUENCE [LARGE SCALE GENOMIC DNA]</scope>
    <source>
        <strain evidence="9">cv. PI 614886</strain>
    </source>
</reference>
<comment type="similarity">
    <text evidence="1">Belongs to the disease resistance NB-LRR family.</text>
</comment>
<evidence type="ECO:0000259" key="8">
    <source>
        <dbReference type="Pfam" id="PF23598"/>
    </source>
</evidence>
<feature type="domain" description="NB-ARC" evidence="6">
    <location>
        <begin position="121"/>
        <end position="270"/>
    </location>
</feature>
<keyword evidence="4" id="KW-0547">Nucleotide-binding</keyword>
<dbReference type="AlphaFoldDB" id="A0A803MUF3"/>
<protein>
    <recommendedName>
        <fullName evidence="11">AAA+ ATPase domain-containing protein</fullName>
    </recommendedName>
</protein>
<dbReference type="InterPro" id="IPR042197">
    <property type="entry name" value="Apaf_helical"/>
</dbReference>
<reference evidence="9" key="2">
    <citation type="submission" date="2021-03" db="UniProtKB">
        <authorList>
            <consortium name="EnsemblPlants"/>
        </authorList>
    </citation>
    <scope>IDENTIFICATION</scope>
</reference>
<evidence type="ECO:0000256" key="4">
    <source>
        <dbReference type="ARBA" id="ARBA00022840"/>
    </source>
</evidence>
<dbReference type="InterPro" id="IPR002182">
    <property type="entry name" value="NB-ARC"/>
</dbReference>
<dbReference type="PANTHER" id="PTHR33463">
    <property type="entry name" value="NB-ARC DOMAIN-CONTAINING PROTEIN-RELATED"/>
    <property type="match status" value="1"/>
</dbReference>
<feature type="coiled-coil region" evidence="5">
    <location>
        <begin position="27"/>
        <end position="83"/>
    </location>
</feature>
<dbReference type="InterPro" id="IPR032675">
    <property type="entry name" value="LRR_dom_sf"/>
</dbReference>
<dbReference type="GO" id="GO:0006952">
    <property type="term" value="P:defense response"/>
    <property type="evidence" value="ECO:0007669"/>
    <property type="project" value="UniProtKB-KW"/>
</dbReference>
<organism evidence="9 10">
    <name type="scientific">Chenopodium quinoa</name>
    <name type="common">Quinoa</name>
    <dbReference type="NCBI Taxonomy" id="63459"/>
    <lineage>
        <taxon>Eukaryota</taxon>
        <taxon>Viridiplantae</taxon>
        <taxon>Streptophyta</taxon>
        <taxon>Embryophyta</taxon>
        <taxon>Tracheophyta</taxon>
        <taxon>Spermatophyta</taxon>
        <taxon>Magnoliopsida</taxon>
        <taxon>eudicotyledons</taxon>
        <taxon>Gunneridae</taxon>
        <taxon>Pentapetalae</taxon>
        <taxon>Caryophyllales</taxon>
        <taxon>Chenopodiaceae</taxon>
        <taxon>Chenopodioideae</taxon>
        <taxon>Atripliceae</taxon>
        <taxon>Chenopodium</taxon>
    </lineage>
</organism>
<dbReference type="Pfam" id="PF23247">
    <property type="entry name" value="LRR_RPS2"/>
    <property type="match status" value="1"/>
</dbReference>
<keyword evidence="10" id="KW-1185">Reference proteome</keyword>
<evidence type="ECO:0000313" key="9">
    <source>
        <dbReference type="EnsemblPlants" id="AUR62035375-RA:cds"/>
    </source>
</evidence>
<dbReference type="Gene3D" id="1.10.8.430">
    <property type="entry name" value="Helical domain of apoptotic protease-activating factors"/>
    <property type="match status" value="1"/>
</dbReference>
<sequence length="1116" mass="125999">MTNDLKGSSMETLKNLLNISDGQDDKLQTLKRKARALHAKAEDVLSEIKQGELQPGKRRRKEVDNWLKDVEEAVLQLQNLELRGKGLITSERSNAGLIKQIGDLTMQGSFPRGFTFYDHGIGVYGPGGVGKTVLLKEIHDELLERFKSSARVYWVSVSHGITLPMLQDKIAEAMNLSYLLTEKNAIRKAASLSYELKQRNNVFLFLDDVWEHFSLEEVGVPIGDENSCKLILTTRSLDVCRRMKCRKTVKVEPLSKEKAWELFSKVLGRRDHMPPEINELAELVAAECAGLPLGLIVMAGSMREVDDIQEWRNTLEELQNSSEGQPDNRNRDIPSLLDKIDSWQKQFDKGHSMLNKLENACLLERYDNRCVKMHNFIRDMAIRITNTKPRYMIAAGAELRRIPSGRRWTIDLDKASLMHNFLSEIQPGTIPMCPDLTTLLLQQNPFTKLPDSFFVHMKALKVLNLSKTSIKRLPDSISELKNLRALLLEFCKRLHFVPSVVKLTSLRELDFSFCWSMKDVPHGMNQLAELRFLDLEGCKDLCQLLSGSLSTFSHIQCLKLDPDVQSISGDDVLKLGCLERLEGCRISDVSNFNKYVKSQHFQQLKYYEFVVGAGQYKRVDHSISAERMVILCSGSLKGGSGGDLFVPPENTQDLQIHNSAFDARSLVGALPSLIRLTALKRILIRRCRMIEVIWSPVSGVEATQEKNHFNAAVVLLLQCLQELILTDLHDFRGLVKGGVAIQRGAFSNLKILVIKYCPNIKELFTSNLLKGGLDNLQELEVEGCEELEMIIAVHDDGGREKIIDFEGYVDKDGDLIWLPNLRALHLRQLPKLTGICHGGMLGKCSVEQISVEYCAKIKQIFKSSLTQYHLSNLREVKVAACNILEEIIASPNSQGQESSGTYELPYLRALELDDLPCLTSFFHGIIPTCGSIEHINVTNCPIVKRLPLSVPLHNNGEGLVPLFLQQIKADQEWWESLEWDNPLIKKTLLPFTKLSVAGASSFDIFEELGSPGRLHELENKFSKTKVNNSSETADINSCLTLLRRQNSELFLVMFCLEACKTHNAVRRDDGDDEKEAALSSVNGAELQRRGNENFEIESEFGKRCEQHFFSLIVYFA</sequence>
<dbReference type="EnsemblPlants" id="AUR62035375-RA">
    <property type="protein sequence ID" value="AUR62035375-RA:cds"/>
    <property type="gene ID" value="AUR62035375"/>
</dbReference>
<dbReference type="InterPro" id="IPR050905">
    <property type="entry name" value="Plant_NBS-LRR"/>
</dbReference>
<keyword evidence="4" id="KW-0067">ATP-binding</keyword>
<dbReference type="InterPro" id="IPR057135">
    <property type="entry name" value="At4g27190-like_LRR"/>
</dbReference>
<dbReference type="PRINTS" id="PR00364">
    <property type="entry name" value="DISEASERSIST"/>
</dbReference>
<evidence type="ECO:0008006" key="11">
    <source>
        <dbReference type="Google" id="ProtNLM"/>
    </source>
</evidence>
<dbReference type="Gramene" id="AUR62035375-RA">
    <property type="protein sequence ID" value="AUR62035375-RA:cds"/>
    <property type="gene ID" value="AUR62035375"/>
</dbReference>
<dbReference type="Pfam" id="PF23598">
    <property type="entry name" value="LRR_14"/>
    <property type="match status" value="1"/>
</dbReference>
<proteinExistence type="inferred from homology"/>
<feature type="domain" description="Disease resistance R13L4/SHOC-2-like LRR" evidence="8">
    <location>
        <begin position="438"/>
        <end position="612"/>
    </location>
</feature>
<evidence type="ECO:0000313" key="10">
    <source>
        <dbReference type="Proteomes" id="UP000596660"/>
    </source>
</evidence>
<accession>A0A803MUF3</accession>
<dbReference type="Gene3D" id="3.80.10.10">
    <property type="entry name" value="Ribonuclease Inhibitor"/>
    <property type="match status" value="3"/>
</dbReference>
<dbReference type="InterPro" id="IPR055414">
    <property type="entry name" value="LRR_R13L4/SHOC2-like"/>
</dbReference>